<organism evidence="2 3">
    <name type="scientific">Streptomyces chilikensis</name>
    <dbReference type="NCBI Taxonomy" id="1194079"/>
    <lineage>
        <taxon>Bacteria</taxon>
        <taxon>Bacillati</taxon>
        <taxon>Actinomycetota</taxon>
        <taxon>Actinomycetes</taxon>
        <taxon>Kitasatosporales</taxon>
        <taxon>Streptomycetaceae</taxon>
        <taxon>Streptomyces</taxon>
    </lineage>
</organism>
<evidence type="ECO:0000313" key="3">
    <source>
        <dbReference type="Proteomes" id="UP001551584"/>
    </source>
</evidence>
<dbReference type="Proteomes" id="UP001551584">
    <property type="component" value="Unassembled WGS sequence"/>
</dbReference>
<reference evidence="2 3" key="1">
    <citation type="submission" date="2024-06" db="EMBL/GenBank/DDBJ databases">
        <title>The Natural Products Discovery Center: Release of the First 8490 Sequenced Strains for Exploring Actinobacteria Biosynthetic Diversity.</title>
        <authorList>
            <person name="Kalkreuter E."/>
            <person name="Kautsar S.A."/>
            <person name="Yang D."/>
            <person name="Bader C.D."/>
            <person name="Teijaro C.N."/>
            <person name="Fluegel L."/>
            <person name="Davis C.M."/>
            <person name="Simpson J.R."/>
            <person name="Lauterbach L."/>
            <person name="Steele A.D."/>
            <person name="Gui C."/>
            <person name="Meng S."/>
            <person name="Li G."/>
            <person name="Viehrig K."/>
            <person name="Ye F."/>
            <person name="Su P."/>
            <person name="Kiefer A.F."/>
            <person name="Nichols A."/>
            <person name="Cepeda A.J."/>
            <person name="Yan W."/>
            <person name="Fan B."/>
            <person name="Jiang Y."/>
            <person name="Adhikari A."/>
            <person name="Zheng C.-J."/>
            <person name="Schuster L."/>
            <person name="Cowan T.M."/>
            <person name="Smanski M.J."/>
            <person name="Chevrette M.G."/>
            <person name="De Carvalho L.P.S."/>
            <person name="Shen B."/>
        </authorList>
    </citation>
    <scope>NUCLEOTIDE SEQUENCE [LARGE SCALE GENOMIC DNA]</scope>
    <source>
        <strain evidence="2 3">NPDC048117</strain>
    </source>
</reference>
<evidence type="ECO:0000256" key="1">
    <source>
        <dbReference type="SAM" id="MobiDB-lite"/>
    </source>
</evidence>
<protein>
    <submittedName>
        <fullName evidence="2">Uncharacterized protein</fullName>
    </submittedName>
</protein>
<proteinExistence type="predicted"/>
<comment type="caution">
    <text evidence="2">The sequence shown here is derived from an EMBL/GenBank/DDBJ whole genome shotgun (WGS) entry which is preliminary data.</text>
</comment>
<dbReference type="RefSeq" id="WP_359271192.1">
    <property type="nucleotide sequence ID" value="NZ_JBEZNA010000018.1"/>
</dbReference>
<gene>
    <name evidence="2" type="ORF">AB0D95_10905</name>
</gene>
<keyword evidence="3" id="KW-1185">Reference proteome</keyword>
<feature type="region of interest" description="Disordered" evidence="1">
    <location>
        <begin position="179"/>
        <end position="216"/>
    </location>
</feature>
<name>A0ABV3ENH2_9ACTN</name>
<accession>A0ABV3ENH2</accession>
<evidence type="ECO:0000313" key="2">
    <source>
        <dbReference type="EMBL" id="MEU9577761.1"/>
    </source>
</evidence>
<dbReference type="EMBL" id="JBEZNA010000018">
    <property type="protein sequence ID" value="MEU9577761.1"/>
    <property type="molecule type" value="Genomic_DNA"/>
</dbReference>
<sequence>MMILISPSYGSPETRRHWADTIDRLVDFATSPRRDALTDQQFEKLITLHPEGNARFWGASPHHDARFADVTTGHIVLFTGQNRVRAVGEVGAVFRNKEFADLLWPPGNEPSWHTVYSVLNVISVDIPYTDLNDTLGYKPSFTYPGQMFIRDERVQAVLDDFLITPGTVNTWHTVARSGKQAGEELASPQETTLAEHQRALPSSRRAPAEEMHNRRTGYQRTHQLVVVERREAELVRAYRKFLTRRGLNADRYFCAAGITDLYVDHSDGPEVIEAKSNADHQYVRQALGQLLDYAPHSPRPASRLTGLFPAAPKDADISLLHRYGVDCVYLDASGSFIRREAPDTRRELMAQVWSEGLPETQSSSS</sequence>